<dbReference type="OrthoDB" id="9795716at2"/>
<dbReference type="EC" id="2.7.1.12" evidence="3 10"/>
<protein>
    <recommendedName>
        <fullName evidence="3 10">Gluconokinase</fullName>
        <ecNumber evidence="3 10">2.7.1.12</ecNumber>
    </recommendedName>
</protein>
<dbReference type="InterPro" id="IPR006001">
    <property type="entry name" value="Therm_gnt_kin"/>
</dbReference>
<organism evidence="11 12">
    <name type="scientific">Mycolicibacterium goodii</name>
    <name type="common">Mycobacterium goodii</name>
    <dbReference type="NCBI Taxonomy" id="134601"/>
    <lineage>
        <taxon>Bacteria</taxon>
        <taxon>Bacillati</taxon>
        <taxon>Actinomycetota</taxon>
        <taxon>Actinomycetes</taxon>
        <taxon>Mycobacteriales</taxon>
        <taxon>Mycobacteriaceae</taxon>
        <taxon>Mycolicibacterium</taxon>
    </lineage>
</organism>
<evidence type="ECO:0000256" key="2">
    <source>
        <dbReference type="ARBA" id="ARBA00008420"/>
    </source>
</evidence>
<comment type="pathway">
    <text evidence="1">Carbohydrate acid metabolism.</text>
</comment>
<dbReference type="STRING" id="134601.AFA91_09255"/>
<dbReference type="FunFam" id="3.40.50.300:FF:000522">
    <property type="entry name" value="Gluconokinase"/>
    <property type="match status" value="1"/>
</dbReference>
<proteinExistence type="inferred from homology"/>
<evidence type="ECO:0000256" key="1">
    <source>
        <dbReference type="ARBA" id="ARBA00004761"/>
    </source>
</evidence>
<gene>
    <name evidence="11" type="ORF">AFA91_09255</name>
</gene>
<evidence type="ECO:0000256" key="3">
    <source>
        <dbReference type="ARBA" id="ARBA00012054"/>
    </source>
</evidence>
<name>A0A0K0X3Z6_MYCGD</name>
<evidence type="ECO:0000256" key="4">
    <source>
        <dbReference type="ARBA" id="ARBA00022679"/>
    </source>
</evidence>
<keyword evidence="8" id="KW-0311">Gluconate utilization</keyword>
<dbReference type="KEGG" id="mgo:AFA91_09255"/>
<dbReference type="InterPro" id="IPR031322">
    <property type="entry name" value="Shikimate/glucono_kinase"/>
</dbReference>
<dbReference type="GO" id="GO:0005524">
    <property type="term" value="F:ATP binding"/>
    <property type="evidence" value="ECO:0007669"/>
    <property type="project" value="UniProtKB-KW"/>
</dbReference>
<evidence type="ECO:0000256" key="7">
    <source>
        <dbReference type="ARBA" id="ARBA00022840"/>
    </source>
</evidence>
<dbReference type="GO" id="GO:0019521">
    <property type="term" value="P:D-gluconate metabolic process"/>
    <property type="evidence" value="ECO:0007669"/>
    <property type="project" value="UniProtKB-KW"/>
</dbReference>
<dbReference type="InterPro" id="IPR027417">
    <property type="entry name" value="P-loop_NTPase"/>
</dbReference>
<sequence>MATPIVVMGVSGSGKSTVGAALAQRLRVPFADADDFHPPANIEKMSAGHALDDDDRRPWLESIGRWLAGHPDGGVMSCSALKRTYRDQLRHHCPDIEFLHLQGSMETIGRRQASRPGHFMPASLLESQFNTLEPLEADERGIAIDVDQSIDDIIESYVSTRESHTPEEDR</sequence>
<evidence type="ECO:0000313" key="11">
    <source>
        <dbReference type="EMBL" id="AKS32028.1"/>
    </source>
</evidence>
<dbReference type="NCBIfam" id="TIGR01313">
    <property type="entry name" value="therm_gnt_kin"/>
    <property type="match status" value="1"/>
</dbReference>
<dbReference type="EMBL" id="CP012150">
    <property type="protein sequence ID" value="AKS32028.1"/>
    <property type="molecule type" value="Genomic_DNA"/>
</dbReference>
<dbReference type="Gene3D" id="3.40.50.300">
    <property type="entry name" value="P-loop containing nucleotide triphosphate hydrolases"/>
    <property type="match status" value="1"/>
</dbReference>
<reference evidence="11 12" key="1">
    <citation type="submission" date="2015-07" db="EMBL/GenBank/DDBJ databases">
        <title>Complete genome sequence of Mycobacterium goodii X7B, a facultative thermophilic biodesulfurizing bacterium.</title>
        <authorList>
            <person name="Yu B."/>
            <person name="Li F."/>
            <person name="Xu P."/>
        </authorList>
    </citation>
    <scope>NUCLEOTIDE SEQUENCE [LARGE SCALE GENOMIC DNA]</scope>
    <source>
        <strain evidence="11 12">X7B</strain>
    </source>
</reference>
<dbReference type="PANTHER" id="PTHR43442">
    <property type="entry name" value="GLUCONOKINASE-RELATED"/>
    <property type="match status" value="1"/>
</dbReference>
<dbReference type="GO" id="GO:0046316">
    <property type="term" value="F:gluconokinase activity"/>
    <property type="evidence" value="ECO:0007669"/>
    <property type="project" value="UniProtKB-EC"/>
</dbReference>
<comment type="catalytic activity">
    <reaction evidence="9 10">
        <text>D-gluconate + ATP = 6-phospho-D-gluconate + ADP + H(+)</text>
        <dbReference type="Rhea" id="RHEA:19433"/>
        <dbReference type="ChEBI" id="CHEBI:15378"/>
        <dbReference type="ChEBI" id="CHEBI:18391"/>
        <dbReference type="ChEBI" id="CHEBI:30616"/>
        <dbReference type="ChEBI" id="CHEBI:58759"/>
        <dbReference type="ChEBI" id="CHEBI:456216"/>
        <dbReference type="EC" id="2.7.1.12"/>
    </reaction>
</comment>
<dbReference type="RefSeq" id="WP_049744446.1">
    <property type="nucleotide sequence ID" value="NZ_CP012150.1"/>
</dbReference>
<dbReference type="Proteomes" id="UP000062255">
    <property type="component" value="Chromosome"/>
</dbReference>
<keyword evidence="7 10" id="KW-0067">ATP-binding</keyword>
<evidence type="ECO:0000256" key="6">
    <source>
        <dbReference type="ARBA" id="ARBA00022777"/>
    </source>
</evidence>
<dbReference type="Pfam" id="PF01202">
    <property type="entry name" value="SKI"/>
    <property type="match status" value="1"/>
</dbReference>
<dbReference type="SUPFAM" id="SSF52540">
    <property type="entry name" value="P-loop containing nucleoside triphosphate hydrolases"/>
    <property type="match status" value="1"/>
</dbReference>
<comment type="similarity">
    <text evidence="2 10">Belongs to the gluconokinase GntK/GntV family.</text>
</comment>
<evidence type="ECO:0000256" key="10">
    <source>
        <dbReference type="RuleBase" id="RU363066"/>
    </source>
</evidence>
<keyword evidence="6 10" id="KW-0418">Kinase</keyword>
<dbReference type="PATRIC" id="fig|134601.6.peg.1925"/>
<dbReference type="GO" id="GO:0005737">
    <property type="term" value="C:cytoplasm"/>
    <property type="evidence" value="ECO:0007669"/>
    <property type="project" value="TreeGrafter"/>
</dbReference>
<keyword evidence="5 10" id="KW-0547">Nucleotide-binding</keyword>
<dbReference type="CDD" id="cd02021">
    <property type="entry name" value="GntK"/>
    <property type="match status" value="1"/>
</dbReference>
<accession>A0A0K0X3Z6</accession>
<evidence type="ECO:0000313" key="12">
    <source>
        <dbReference type="Proteomes" id="UP000062255"/>
    </source>
</evidence>
<dbReference type="PANTHER" id="PTHR43442:SF3">
    <property type="entry name" value="GLUCONOKINASE-RELATED"/>
    <property type="match status" value="1"/>
</dbReference>
<keyword evidence="4 10" id="KW-0808">Transferase</keyword>
<dbReference type="AlphaFoldDB" id="A0A0K0X3Z6"/>
<evidence type="ECO:0000256" key="9">
    <source>
        <dbReference type="ARBA" id="ARBA00048090"/>
    </source>
</evidence>
<evidence type="ECO:0000256" key="5">
    <source>
        <dbReference type="ARBA" id="ARBA00022741"/>
    </source>
</evidence>
<evidence type="ECO:0000256" key="8">
    <source>
        <dbReference type="ARBA" id="ARBA00023064"/>
    </source>
</evidence>